<keyword evidence="9" id="KW-0862">Zinc</keyword>
<evidence type="ECO:0000256" key="9">
    <source>
        <dbReference type="ARBA" id="ARBA00022833"/>
    </source>
</evidence>
<evidence type="ECO:0000256" key="6">
    <source>
        <dbReference type="ARBA" id="ARBA00022723"/>
    </source>
</evidence>
<feature type="region of interest" description="Disordered" evidence="13">
    <location>
        <begin position="371"/>
        <end position="418"/>
    </location>
</feature>
<dbReference type="SUPFAM" id="SSF57850">
    <property type="entry name" value="RING/U-box"/>
    <property type="match status" value="1"/>
</dbReference>
<name>A0A3N2PP31_SODAK</name>
<dbReference type="EC" id="5.2.1.8" evidence="4"/>
<dbReference type="GeneID" id="39580913"/>
<evidence type="ECO:0000256" key="10">
    <source>
        <dbReference type="ARBA" id="ARBA00023110"/>
    </source>
</evidence>
<keyword evidence="16" id="KW-1185">Reference proteome</keyword>
<dbReference type="STRING" id="1314773.A0A3N2PP31"/>
<dbReference type="RefSeq" id="XP_028464087.1">
    <property type="nucleotide sequence ID" value="XM_028612435.1"/>
</dbReference>
<evidence type="ECO:0000256" key="8">
    <source>
        <dbReference type="ARBA" id="ARBA00022786"/>
    </source>
</evidence>
<evidence type="ECO:0000256" key="7">
    <source>
        <dbReference type="ARBA" id="ARBA00022771"/>
    </source>
</evidence>
<evidence type="ECO:0000256" key="4">
    <source>
        <dbReference type="ARBA" id="ARBA00013194"/>
    </source>
</evidence>
<dbReference type="Gene3D" id="3.30.40.10">
    <property type="entry name" value="Zinc/RING finger domain, C3HC4 (zinc finger)"/>
    <property type="match status" value="1"/>
</dbReference>
<dbReference type="GO" id="GO:0003755">
    <property type="term" value="F:peptidyl-prolyl cis-trans isomerase activity"/>
    <property type="evidence" value="ECO:0007669"/>
    <property type="project" value="UniProtKB-KW"/>
</dbReference>
<sequence length="418" mass="46255">MPLIQGRSNRRTEAGRSTRPGPAGAATDLPPYEPLSCALSDDAKRALHSLANSRDTRRYEEHIKKSIGLLGKNVAALNDRLGDRQAELRALSQKRAERGGNKSDREKKMEHSLSTLSRKVADLTTQSEQAVRDLIDRQAALQDDKAAAADMVRHFDGLPSRPVRRARRSGHHAADRRDGEEEEEQAAAAAAAEDEREELPPPDRPVFDVLEAKRRAKAAEYASMTAHQRYALNNDYAAFKKLWHDSTFGDQGVPLPDPSRWFDGDGNPVVGPGRGAGGGGGGGANQQEDDSDEDLVIEGEVQSFTCPLSLEPLSEPFTSSKCNHTFQKAAIVEWFGTSRNMPKTCPQTGCSQSISLKDLYEDEIILRKIQRARKRREQEETAEGEEVESQDEDEDEDENEEPRSAAPRVKRERPSTGH</sequence>
<dbReference type="InterPro" id="IPR004181">
    <property type="entry name" value="Znf_MIZ"/>
</dbReference>
<organism evidence="15 16">
    <name type="scientific">Sodiomyces alkalinus (strain CBS 110278 / VKM F-3762 / F11)</name>
    <name type="common">Alkaliphilic filamentous fungus</name>
    <dbReference type="NCBI Taxonomy" id="1314773"/>
    <lineage>
        <taxon>Eukaryota</taxon>
        <taxon>Fungi</taxon>
        <taxon>Dikarya</taxon>
        <taxon>Ascomycota</taxon>
        <taxon>Pezizomycotina</taxon>
        <taxon>Sordariomycetes</taxon>
        <taxon>Hypocreomycetidae</taxon>
        <taxon>Glomerellales</taxon>
        <taxon>Plectosphaerellaceae</taxon>
        <taxon>Sodiomyces</taxon>
    </lineage>
</organism>
<accession>A0A3N2PP31</accession>
<evidence type="ECO:0000256" key="12">
    <source>
        <dbReference type="PROSITE-ProRule" id="PRU00452"/>
    </source>
</evidence>
<gene>
    <name evidence="15" type="ORF">SODALDRAFT_335365</name>
</gene>
<keyword evidence="7 12" id="KW-0863">Zinc-finger</keyword>
<dbReference type="GO" id="GO:0061665">
    <property type="term" value="F:SUMO ligase activity"/>
    <property type="evidence" value="ECO:0007669"/>
    <property type="project" value="TreeGrafter"/>
</dbReference>
<dbReference type="GO" id="GO:0016567">
    <property type="term" value="P:protein ubiquitination"/>
    <property type="evidence" value="ECO:0007669"/>
    <property type="project" value="InterPro"/>
</dbReference>
<dbReference type="GO" id="GO:0030915">
    <property type="term" value="C:Smc5-Smc6 complex"/>
    <property type="evidence" value="ECO:0007669"/>
    <property type="project" value="InterPro"/>
</dbReference>
<dbReference type="GO" id="GO:0005634">
    <property type="term" value="C:nucleus"/>
    <property type="evidence" value="ECO:0007669"/>
    <property type="project" value="UniProtKB-SubCell"/>
</dbReference>
<keyword evidence="5" id="KW-0808">Transferase</keyword>
<protein>
    <recommendedName>
        <fullName evidence="4">peptidylprolyl isomerase</fullName>
        <ecNumber evidence="4">5.2.1.8</ecNumber>
    </recommendedName>
</protein>
<dbReference type="GO" id="GO:0000724">
    <property type="term" value="P:double-strand break repair via homologous recombination"/>
    <property type="evidence" value="ECO:0007669"/>
    <property type="project" value="InterPro"/>
</dbReference>
<keyword evidence="6" id="KW-0479">Metal-binding</keyword>
<dbReference type="PANTHER" id="PTHR21330">
    <property type="entry name" value="E3 SUMO-PROTEIN LIGASE NSE2"/>
    <property type="match status" value="1"/>
</dbReference>
<evidence type="ECO:0000313" key="16">
    <source>
        <dbReference type="Proteomes" id="UP000272025"/>
    </source>
</evidence>
<feature type="region of interest" description="Disordered" evidence="13">
    <location>
        <begin position="159"/>
        <end position="205"/>
    </location>
</feature>
<keyword evidence="11" id="KW-0539">Nucleus</keyword>
<feature type="region of interest" description="Disordered" evidence="13">
    <location>
        <begin position="1"/>
        <end position="36"/>
    </location>
</feature>
<feature type="region of interest" description="Disordered" evidence="13">
    <location>
        <begin position="90"/>
        <end position="114"/>
    </location>
</feature>
<feature type="compositionally biased region" description="Acidic residues" evidence="13">
    <location>
        <begin position="380"/>
        <end position="400"/>
    </location>
</feature>
<evidence type="ECO:0000313" key="15">
    <source>
        <dbReference type="EMBL" id="ROT36281.1"/>
    </source>
</evidence>
<dbReference type="InterPro" id="IPR003613">
    <property type="entry name" value="Ubox_domain"/>
</dbReference>
<dbReference type="CDD" id="cd16651">
    <property type="entry name" value="SPL-RING_NSE2"/>
    <property type="match status" value="1"/>
</dbReference>
<dbReference type="UniPathway" id="UPA00886"/>
<dbReference type="PANTHER" id="PTHR21330:SF1">
    <property type="entry name" value="E3 SUMO-PROTEIN LIGASE NSE2"/>
    <property type="match status" value="1"/>
</dbReference>
<feature type="compositionally biased region" description="Basic residues" evidence="13">
    <location>
        <begin position="162"/>
        <end position="171"/>
    </location>
</feature>
<evidence type="ECO:0000256" key="13">
    <source>
        <dbReference type="SAM" id="MobiDB-lite"/>
    </source>
</evidence>
<evidence type="ECO:0000256" key="11">
    <source>
        <dbReference type="ARBA" id="ARBA00023242"/>
    </source>
</evidence>
<dbReference type="Pfam" id="PF11789">
    <property type="entry name" value="zf-Nse"/>
    <property type="match status" value="1"/>
</dbReference>
<feature type="compositionally biased region" description="Basic and acidic residues" evidence="13">
    <location>
        <begin position="94"/>
        <end position="111"/>
    </location>
</feature>
<evidence type="ECO:0000256" key="1">
    <source>
        <dbReference type="ARBA" id="ARBA00004123"/>
    </source>
</evidence>
<proteinExistence type="inferred from homology"/>
<evidence type="ECO:0000259" key="14">
    <source>
        <dbReference type="PROSITE" id="PS51044"/>
    </source>
</evidence>
<evidence type="ECO:0000256" key="3">
    <source>
        <dbReference type="ARBA" id="ARBA00008212"/>
    </source>
</evidence>
<dbReference type="Proteomes" id="UP000272025">
    <property type="component" value="Unassembled WGS sequence"/>
</dbReference>
<evidence type="ECO:0000256" key="2">
    <source>
        <dbReference type="ARBA" id="ARBA00004718"/>
    </source>
</evidence>
<dbReference type="SMART" id="SM00504">
    <property type="entry name" value="Ubox"/>
    <property type="match status" value="1"/>
</dbReference>
<feature type="compositionally biased region" description="Gly residues" evidence="13">
    <location>
        <begin position="272"/>
        <end position="284"/>
    </location>
</feature>
<evidence type="ECO:0000256" key="5">
    <source>
        <dbReference type="ARBA" id="ARBA00022679"/>
    </source>
</evidence>
<comment type="similarity">
    <text evidence="3">Belongs to the NSE2 family.</text>
</comment>
<keyword evidence="10" id="KW-0697">Rotamase</keyword>
<dbReference type="AlphaFoldDB" id="A0A3N2PP31"/>
<keyword evidence="10" id="KW-0413">Isomerase</keyword>
<comment type="subcellular location">
    <subcellularLocation>
        <location evidence="1">Nucleus</location>
    </subcellularLocation>
</comment>
<keyword evidence="8" id="KW-0833">Ubl conjugation pathway</keyword>
<dbReference type="GO" id="GO:0016925">
    <property type="term" value="P:protein sumoylation"/>
    <property type="evidence" value="ECO:0007669"/>
    <property type="project" value="UniProtKB-UniPathway"/>
</dbReference>
<dbReference type="GO" id="GO:0004842">
    <property type="term" value="F:ubiquitin-protein transferase activity"/>
    <property type="evidence" value="ECO:0007669"/>
    <property type="project" value="InterPro"/>
</dbReference>
<dbReference type="InterPro" id="IPR013083">
    <property type="entry name" value="Znf_RING/FYVE/PHD"/>
</dbReference>
<dbReference type="InterPro" id="IPR026846">
    <property type="entry name" value="Nse2(Mms21)"/>
</dbReference>
<dbReference type="PROSITE" id="PS51044">
    <property type="entry name" value="ZF_SP_RING"/>
    <property type="match status" value="1"/>
</dbReference>
<dbReference type="OrthoDB" id="26899at2759"/>
<feature type="region of interest" description="Disordered" evidence="13">
    <location>
        <begin position="267"/>
        <end position="291"/>
    </location>
</feature>
<reference evidence="15 16" key="1">
    <citation type="journal article" date="2018" name="Mol. Ecol.">
        <title>The obligate alkalophilic soda-lake fungus Sodiomyces alkalinus has shifted to a protein diet.</title>
        <authorList>
            <person name="Grum-Grzhimaylo A.A."/>
            <person name="Falkoski D.L."/>
            <person name="van den Heuvel J."/>
            <person name="Valero-Jimenez C.A."/>
            <person name="Min B."/>
            <person name="Choi I.G."/>
            <person name="Lipzen A."/>
            <person name="Daum C.G."/>
            <person name="Aanen D.K."/>
            <person name="Tsang A."/>
            <person name="Henrissat B."/>
            <person name="Bilanenko E.N."/>
            <person name="de Vries R.P."/>
            <person name="van Kan J.A.L."/>
            <person name="Grigoriev I.V."/>
            <person name="Debets A.J.M."/>
        </authorList>
    </citation>
    <scope>NUCLEOTIDE SEQUENCE [LARGE SCALE GENOMIC DNA]</scope>
    <source>
        <strain evidence="15 16">F11</strain>
    </source>
</reference>
<feature type="domain" description="SP-RING-type" evidence="14">
    <location>
        <begin position="291"/>
        <end position="378"/>
    </location>
</feature>
<comment type="pathway">
    <text evidence="2">Protein modification; protein sumoylation.</text>
</comment>
<dbReference type="GO" id="GO:0008270">
    <property type="term" value="F:zinc ion binding"/>
    <property type="evidence" value="ECO:0007669"/>
    <property type="project" value="UniProtKB-KW"/>
</dbReference>
<dbReference type="EMBL" id="ML119059">
    <property type="protein sequence ID" value="ROT36281.1"/>
    <property type="molecule type" value="Genomic_DNA"/>
</dbReference>